<comment type="subcellular location">
    <subcellularLocation>
        <location evidence="1">Cell membrane</location>
        <topology evidence="1">Single-pass type I membrane protein</topology>
    </subcellularLocation>
</comment>
<dbReference type="PANTHER" id="PTHR27004">
    <property type="entry name" value="RECEPTOR-LIKE PROTEIN 12 ISOFORM X1"/>
    <property type="match status" value="1"/>
</dbReference>
<evidence type="ECO:0000256" key="6">
    <source>
        <dbReference type="ARBA" id="ARBA00022729"/>
    </source>
</evidence>
<evidence type="ECO:0000256" key="3">
    <source>
        <dbReference type="ARBA" id="ARBA00022475"/>
    </source>
</evidence>
<dbReference type="FunFam" id="3.80.10.10:FF:000041">
    <property type="entry name" value="LRR receptor-like serine/threonine-protein kinase ERECTA"/>
    <property type="match status" value="1"/>
</dbReference>
<dbReference type="InterPro" id="IPR032675">
    <property type="entry name" value="LRR_dom_sf"/>
</dbReference>
<evidence type="ECO:0000256" key="4">
    <source>
        <dbReference type="ARBA" id="ARBA00022614"/>
    </source>
</evidence>
<keyword evidence="10" id="KW-0675">Receptor</keyword>
<evidence type="ECO:0000256" key="11">
    <source>
        <dbReference type="ARBA" id="ARBA00023180"/>
    </source>
</evidence>
<dbReference type="PANTHER" id="PTHR27004:SF447">
    <property type="entry name" value="RECEPTOR LIKE PROTEIN 30-LIKE"/>
    <property type="match status" value="1"/>
</dbReference>
<proteinExistence type="inferred from homology"/>
<organism evidence="13">
    <name type="scientific">Rhizophora mucronata</name>
    <name type="common">Asiatic mangrove</name>
    <dbReference type="NCBI Taxonomy" id="61149"/>
    <lineage>
        <taxon>Eukaryota</taxon>
        <taxon>Viridiplantae</taxon>
        <taxon>Streptophyta</taxon>
        <taxon>Embryophyta</taxon>
        <taxon>Tracheophyta</taxon>
        <taxon>Spermatophyta</taxon>
        <taxon>Magnoliopsida</taxon>
        <taxon>eudicotyledons</taxon>
        <taxon>Gunneridae</taxon>
        <taxon>Pentapetalae</taxon>
        <taxon>rosids</taxon>
        <taxon>fabids</taxon>
        <taxon>Malpighiales</taxon>
        <taxon>Rhizophoraceae</taxon>
        <taxon>Rhizophora</taxon>
    </lineage>
</organism>
<dbReference type="Gene3D" id="3.80.10.10">
    <property type="entry name" value="Ribonuclease Inhibitor"/>
    <property type="match status" value="1"/>
</dbReference>
<evidence type="ECO:0000256" key="10">
    <source>
        <dbReference type="ARBA" id="ARBA00023170"/>
    </source>
</evidence>
<name>A0A2P2KK76_RHIMU</name>
<dbReference type="AlphaFoldDB" id="A0A2P2KK76"/>
<keyword evidence="7" id="KW-0677">Repeat</keyword>
<keyword evidence="4" id="KW-0433">Leucine-rich repeat</keyword>
<keyword evidence="5 12" id="KW-0812">Transmembrane</keyword>
<protein>
    <recommendedName>
        <fullName evidence="14">Receptor-like protein 12</fullName>
    </recommendedName>
</protein>
<keyword evidence="11" id="KW-0325">Glycoprotein</keyword>
<dbReference type="InterPro" id="IPR001611">
    <property type="entry name" value="Leu-rich_rpt"/>
</dbReference>
<keyword evidence="9 12" id="KW-0472">Membrane</keyword>
<dbReference type="FunFam" id="3.80.10.10:FF:000111">
    <property type="entry name" value="LRR receptor-like serine/threonine-protein kinase ERECTA"/>
    <property type="match status" value="1"/>
</dbReference>
<comment type="similarity">
    <text evidence="2">Belongs to the RLP family.</text>
</comment>
<evidence type="ECO:0000256" key="5">
    <source>
        <dbReference type="ARBA" id="ARBA00022692"/>
    </source>
</evidence>
<dbReference type="PRINTS" id="PR00019">
    <property type="entry name" value="LEURICHRPT"/>
</dbReference>
<keyword evidence="3" id="KW-1003">Cell membrane</keyword>
<evidence type="ECO:0000256" key="2">
    <source>
        <dbReference type="ARBA" id="ARBA00009592"/>
    </source>
</evidence>
<keyword evidence="8 12" id="KW-1133">Transmembrane helix</keyword>
<evidence type="ECO:0000256" key="9">
    <source>
        <dbReference type="ARBA" id="ARBA00023136"/>
    </source>
</evidence>
<dbReference type="Pfam" id="PF13855">
    <property type="entry name" value="LRR_8"/>
    <property type="match status" value="2"/>
</dbReference>
<dbReference type="EMBL" id="GGEC01025633">
    <property type="protein sequence ID" value="MBX06117.1"/>
    <property type="molecule type" value="Transcribed_RNA"/>
</dbReference>
<dbReference type="GO" id="GO:0005886">
    <property type="term" value="C:plasma membrane"/>
    <property type="evidence" value="ECO:0007669"/>
    <property type="project" value="UniProtKB-SubCell"/>
</dbReference>
<evidence type="ECO:0008006" key="14">
    <source>
        <dbReference type="Google" id="ProtNLM"/>
    </source>
</evidence>
<feature type="transmembrane region" description="Helical" evidence="12">
    <location>
        <begin position="333"/>
        <end position="353"/>
    </location>
</feature>
<evidence type="ECO:0000256" key="1">
    <source>
        <dbReference type="ARBA" id="ARBA00004251"/>
    </source>
</evidence>
<keyword evidence="6" id="KW-0732">Signal</keyword>
<evidence type="ECO:0000313" key="13">
    <source>
        <dbReference type="EMBL" id="MBX06117.1"/>
    </source>
</evidence>
<evidence type="ECO:0000256" key="12">
    <source>
        <dbReference type="SAM" id="Phobius"/>
    </source>
</evidence>
<sequence>MLPQCLENLRATLEALVLDDNNFHGRIPPMHPSACNLKTLSLQQNQLEGQIPRSLANCKKLEILNLGNNQISDAFPIWLAVLQQLKVLVLRSNRFNGILGDPESKFSFPMLRIVVLSQNNFSGPLPAQFFSNWNEMKIEDVSPLACMHSSFRRSIGGSNYHWDNDLYNIWFNNKGTKLQYDKTLDFFVAMDLSGNGFTGEIPTSIGNLYGLHMLNLSNNVLSGSIPTFLGNLRQLESLDLSRNKLTEEIPQQLVQLNFLEVFNVSENNLTGLIPQGKQFDTFQNSSYEVNPGLCGNPLSRTCRNSEALPPLTSGPEENEDTRPSFEFGWRPVVIGYAGGFWAWLIAGYVVVTWKYEWFMKTFRISPQRRKRNQRRRN</sequence>
<reference evidence="13" key="1">
    <citation type="submission" date="2018-02" db="EMBL/GenBank/DDBJ databases">
        <title>Rhizophora mucronata_Transcriptome.</title>
        <authorList>
            <person name="Meera S.P."/>
            <person name="Sreeshan A."/>
            <person name="Augustine A."/>
        </authorList>
    </citation>
    <scope>NUCLEOTIDE SEQUENCE</scope>
    <source>
        <tissue evidence="13">Leaf</tissue>
    </source>
</reference>
<accession>A0A2P2KK76</accession>
<evidence type="ECO:0000256" key="8">
    <source>
        <dbReference type="ARBA" id="ARBA00022989"/>
    </source>
</evidence>
<evidence type="ECO:0000256" key="7">
    <source>
        <dbReference type="ARBA" id="ARBA00022737"/>
    </source>
</evidence>
<dbReference type="SUPFAM" id="SSF52058">
    <property type="entry name" value="L domain-like"/>
    <property type="match status" value="1"/>
</dbReference>